<accession>A0ACB5T5K9</accession>
<name>A0ACB5T5K9_AMBMO</name>
<reference evidence="1" key="1">
    <citation type="submission" date="2023-04" db="EMBL/GenBank/DDBJ databases">
        <title>Ambrosiozyma monospora NBRC 10751.</title>
        <authorList>
            <person name="Ichikawa N."/>
            <person name="Sato H."/>
            <person name="Tonouchi N."/>
        </authorList>
    </citation>
    <scope>NUCLEOTIDE SEQUENCE</scope>
    <source>
        <strain evidence="1">NBRC 10751</strain>
    </source>
</reference>
<evidence type="ECO:0000313" key="2">
    <source>
        <dbReference type="Proteomes" id="UP001165064"/>
    </source>
</evidence>
<keyword evidence="2" id="KW-1185">Reference proteome</keyword>
<gene>
    <name evidence="1" type="ORF">Amon02_000512600</name>
</gene>
<comment type="caution">
    <text evidence="1">The sequence shown here is derived from an EMBL/GenBank/DDBJ whole genome shotgun (WGS) entry which is preliminary data.</text>
</comment>
<dbReference type="EMBL" id="BSXS01003682">
    <property type="protein sequence ID" value="GME81749.1"/>
    <property type="molecule type" value="Genomic_DNA"/>
</dbReference>
<protein>
    <submittedName>
        <fullName evidence="1">Unnamed protein product</fullName>
    </submittedName>
</protein>
<sequence length="152" mass="17335">MPSWFFGGRALSDVRNQPSFRVQQSLLQNHTTYHNQNHTQLTRMSSRGGFKGSTSARFVKNKTDNSNNSNSQQQQNYNVFSKEAKQQQQRDAYNNSTRNKLDQVKEIDTIDSVFGFDRFESGPKRTGWLVNMHPTTLPSADVIAGVSGWCRD</sequence>
<dbReference type="Proteomes" id="UP001165064">
    <property type="component" value="Unassembled WGS sequence"/>
</dbReference>
<proteinExistence type="predicted"/>
<evidence type="ECO:0000313" key="1">
    <source>
        <dbReference type="EMBL" id="GME81749.1"/>
    </source>
</evidence>
<organism evidence="1 2">
    <name type="scientific">Ambrosiozyma monospora</name>
    <name type="common">Yeast</name>
    <name type="synonym">Endomycopsis monosporus</name>
    <dbReference type="NCBI Taxonomy" id="43982"/>
    <lineage>
        <taxon>Eukaryota</taxon>
        <taxon>Fungi</taxon>
        <taxon>Dikarya</taxon>
        <taxon>Ascomycota</taxon>
        <taxon>Saccharomycotina</taxon>
        <taxon>Pichiomycetes</taxon>
        <taxon>Pichiales</taxon>
        <taxon>Pichiaceae</taxon>
        <taxon>Ambrosiozyma</taxon>
    </lineage>
</organism>